<dbReference type="Proteomes" id="UP000077248">
    <property type="component" value="Unassembled WGS sequence"/>
</dbReference>
<dbReference type="Pfam" id="PF20684">
    <property type="entry name" value="Fung_rhodopsin"/>
    <property type="match status" value="1"/>
</dbReference>
<evidence type="ECO:0000256" key="6">
    <source>
        <dbReference type="SAM" id="MobiDB-lite"/>
    </source>
</evidence>
<evidence type="ECO:0000256" key="7">
    <source>
        <dbReference type="SAM" id="Phobius"/>
    </source>
</evidence>
<gene>
    <name evidence="9" type="ORF">CC77DRAFT_548280</name>
</gene>
<feature type="compositionally biased region" description="Basic and acidic residues" evidence="6">
    <location>
        <begin position="358"/>
        <end position="376"/>
    </location>
</feature>
<feature type="region of interest" description="Disordered" evidence="6">
    <location>
        <begin position="407"/>
        <end position="426"/>
    </location>
</feature>
<feature type="transmembrane region" description="Helical" evidence="7">
    <location>
        <begin position="226"/>
        <end position="248"/>
    </location>
</feature>
<keyword evidence="4 7" id="KW-0472">Membrane</keyword>
<evidence type="ECO:0000259" key="8">
    <source>
        <dbReference type="Pfam" id="PF20684"/>
    </source>
</evidence>
<evidence type="ECO:0000256" key="3">
    <source>
        <dbReference type="ARBA" id="ARBA00022989"/>
    </source>
</evidence>
<evidence type="ECO:0000313" key="10">
    <source>
        <dbReference type="Proteomes" id="UP000077248"/>
    </source>
</evidence>
<keyword evidence="3 7" id="KW-1133">Transmembrane helix</keyword>
<dbReference type="RefSeq" id="XP_018390297.1">
    <property type="nucleotide sequence ID" value="XM_018532135.1"/>
</dbReference>
<dbReference type="OMA" id="GCKPLMN"/>
<evidence type="ECO:0000256" key="5">
    <source>
        <dbReference type="ARBA" id="ARBA00038359"/>
    </source>
</evidence>
<dbReference type="AlphaFoldDB" id="A0A177DZH3"/>
<evidence type="ECO:0000256" key="4">
    <source>
        <dbReference type="ARBA" id="ARBA00023136"/>
    </source>
</evidence>
<feature type="compositionally biased region" description="Low complexity" evidence="6">
    <location>
        <begin position="332"/>
        <end position="343"/>
    </location>
</feature>
<dbReference type="GO" id="GO:0016020">
    <property type="term" value="C:membrane"/>
    <property type="evidence" value="ECO:0007669"/>
    <property type="project" value="UniProtKB-SubCell"/>
</dbReference>
<proteinExistence type="inferred from homology"/>
<protein>
    <recommendedName>
        <fullName evidence="8">Rhodopsin domain-containing protein</fullName>
    </recommendedName>
</protein>
<dbReference type="VEuPathDB" id="FungiDB:CC77DRAFT_548280"/>
<dbReference type="GeneID" id="29117729"/>
<evidence type="ECO:0000313" key="9">
    <source>
        <dbReference type="EMBL" id="OAG24876.1"/>
    </source>
</evidence>
<feature type="region of interest" description="Disordered" evidence="6">
    <location>
        <begin position="316"/>
        <end position="399"/>
    </location>
</feature>
<keyword evidence="10" id="KW-1185">Reference proteome</keyword>
<sequence>MTSRFPTPEEFASFPPPNYVDPVNQLPLAMAVLIPMTVLVIGFVSCRFYCRTVLVNTLGWDDWAMMVAAVMSVGSNIMLIISMLPEYQMGYHLWDIRPSRLFGTMKSAQMGMSSQLLFTAIITFMKVAILLTYIRIFPSKLDKWFCRLMIFYTVSLNTACFFITLFQCSPASTYWEIFKYIGTAKCLNIKAIYYFHSAQNTFSDFVIFLWPARNLMNVQVSLRQRVTLISMFSLGVIVCIAGVVRLYYTHQYLVSFDVFCTYRSNLSCNNSRLTLRTGYGATTFIIMSVESGVGVVCGCLPGCKPLMNKMFPRVFGNTSQSSSRRRPSTNFLSGKLSSSSAAKSEQESYRMQTLQSRPDNRRGVTMEKRSPPDVEKQLPAPPQPSHQGLRPPSRTTFTSRRQAEAYRELQGNGSDSSIEIFLLQRN</sequence>
<feature type="transmembrane region" description="Helical" evidence="7">
    <location>
        <begin position="28"/>
        <end position="50"/>
    </location>
</feature>
<comment type="similarity">
    <text evidence="5">Belongs to the SAT4 family.</text>
</comment>
<feature type="transmembrane region" description="Helical" evidence="7">
    <location>
        <begin position="62"/>
        <end position="84"/>
    </location>
</feature>
<dbReference type="InterPro" id="IPR052337">
    <property type="entry name" value="SAT4-like"/>
</dbReference>
<reference evidence="9 10" key="1">
    <citation type="submission" date="2016-05" db="EMBL/GenBank/DDBJ databases">
        <title>Comparative analysis of secretome profiles of manganese(II)-oxidizing ascomycete fungi.</title>
        <authorList>
            <consortium name="DOE Joint Genome Institute"/>
            <person name="Zeiner C.A."/>
            <person name="Purvine S.O."/>
            <person name="Zink E.M."/>
            <person name="Wu S."/>
            <person name="Pasa-Tolic L."/>
            <person name="Chaput D.L."/>
            <person name="Haridas S."/>
            <person name="Grigoriev I.V."/>
            <person name="Santelli C.M."/>
            <person name="Hansel C.M."/>
        </authorList>
    </citation>
    <scope>NUCLEOTIDE SEQUENCE [LARGE SCALE GENOMIC DNA]</scope>
    <source>
        <strain evidence="9 10">SRC1lrK2f</strain>
    </source>
</reference>
<evidence type="ECO:0000256" key="2">
    <source>
        <dbReference type="ARBA" id="ARBA00022692"/>
    </source>
</evidence>
<dbReference type="PANTHER" id="PTHR33048:SF129">
    <property type="entry name" value="INTEGRAL MEMBRANE PROTEIN-RELATED"/>
    <property type="match status" value="1"/>
</dbReference>
<feature type="transmembrane region" description="Helical" evidence="7">
    <location>
        <begin position="116"/>
        <end position="137"/>
    </location>
</feature>
<dbReference type="EMBL" id="KV441471">
    <property type="protein sequence ID" value="OAG24876.1"/>
    <property type="molecule type" value="Genomic_DNA"/>
</dbReference>
<feature type="domain" description="Rhodopsin" evidence="8">
    <location>
        <begin position="47"/>
        <end position="308"/>
    </location>
</feature>
<dbReference type="PANTHER" id="PTHR33048">
    <property type="entry name" value="PTH11-LIKE INTEGRAL MEMBRANE PROTEIN (AFU_ORTHOLOGUE AFUA_5G11245)"/>
    <property type="match status" value="1"/>
</dbReference>
<comment type="subcellular location">
    <subcellularLocation>
        <location evidence="1">Membrane</location>
        <topology evidence="1">Multi-pass membrane protein</topology>
    </subcellularLocation>
</comment>
<evidence type="ECO:0000256" key="1">
    <source>
        <dbReference type="ARBA" id="ARBA00004141"/>
    </source>
</evidence>
<organism evidence="9 10">
    <name type="scientific">Alternaria alternata</name>
    <name type="common">Alternaria rot fungus</name>
    <name type="synonym">Torula alternata</name>
    <dbReference type="NCBI Taxonomy" id="5599"/>
    <lineage>
        <taxon>Eukaryota</taxon>
        <taxon>Fungi</taxon>
        <taxon>Dikarya</taxon>
        <taxon>Ascomycota</taxon>
        <taxon>Pezizomycotina</taxon>
        <taxon>Dothideomycetes</taxon>
        <taxon>Pleosporomycetidae</taxon>
        <taxon>Pleosporales</taxon>
        <taxon>Pleosporineae</taxon>
        <taxon>Pleosporaceae</taxon>
        <taxon>Alternaria</taxon>
        <taxon>Alternaria sect. Alternaria</taxon>
        <taxon>Alternaria alternata complex</taxon>
    </lineage>
</organism>
<dbReference type="KEGG" id="aalt:CC77DRAFT_548280"/>
<feature type="compositionally biased region" description="Low complexity" evidence="6">
    <location>
        <begin position="390"/>
        <end position="399"/>
    </location>
</feature>
<keyword evidence="2 7" id="KW-0812">Transmembrane</keyword>
<feature type="transmembrane region" description="Helical" evidence="7">
    <location>
        <begin position="149"/>
        <end position="172"/>
    </location>
</feature>
<dbReference type="InterPro" id="IPR049326">
    <property type="entry name" value="Rhodopsin_dom_fungi"/>
</dbReference>
<name>A0A177DZH3_ALTAL</name>
<accession>A0A177DZH3</accession>